<sequence length="178" mass="20129">MGELNVFLGLQEKLSIKGTYINQKCIKELLKSKPDIVFSVGLHARFQSNPEESHLKAAKRVLRYFKGRQNLVLYYTSSDNFNLIGYANTDYAGYLVDRKGTSEWLISLNYSPLLLRLMSMCCKPYFSSVPETQPNSLLAETNQVVVKKKEAFDSALQKSKQSIKKKEEEVDEIGGSCG</sequence>
<gene>
    <name evidence="2" type="primary">LOC104233857</name>
</gene>
<dbReference type="Proteomes" id="UP000189701">
    <property type="component" value="Unplaced"/>
</dbReference>
<reference evidence="2" key="2">
    <citation type="submission" date="2025-08" db="UniProtKB">
        <authorList>
            <consortium name="RefSeq"/>
        </authorList>
    </citation>
    <scope>IDENTIFICATION</scope>
    <source>
        <tissue evidence="2">Leaf</tissue>
    </source>
</reference>
<accession>A0A1U7X7E4</accession>
<evidence type="ECO:0000313" key="1">
    <source>
        <dbReference type="Proteomes" id="UP000189701"/>
    </source>
</evidence>
<dbReference type="RefSeq" id="XP_009785606.1">
    <property type="nucleotide sequence ID" value="XM_009787304.1"/>
</dbReference>
<reference evidence="1" key="1">
    <citation type="journal article" date="2013" name="Genome Biol.">
        <title>Reference genomes and transcriptomes of Nicotiana sylvestris and Nicotiana tomentosiformis.</title>
        <authorList>
            <person name="Sierro N."/>
            <person name="Battey J.N."/>
            <person name="Ouadi S."/>
            <person name="Bovet L."/>
            <person name="Goepfert S."/>
            <person name="Bakaher N."/>
            <person name="Peitsch M.C."/>
            <person name="Ivanov N.V."/>
        </authorList>
    </citation>
    <scope>NUCLEOTIDE SEQUENCE [LARGE SCALE GENOMIC DNA]</scope>
</reference>
<evidence type="ECO:0000313" key="2">
    <source>
        <dbReference type="RefSeq" id="XP_009785606.1"/>
    </source>
</evidence>
<dbReference type="AlphaFoldDB" id="A0A1U7X7E4"/>
<dbReference type="STRING" id="4096.A0A1U7X7E4"/>
<dbReference type="PANTHER" id="PTHR11439">
    <property type="entry name" value="GAG-POL-RELATED RETROTRANSPOSON"/>
    <property type="match status" value="1"/>
</dbReference>
<name>A0A1U7X7E4_NICSY</name>
<organism evidence="1 2">
    <name type="scientific">Nicotiana sylvestris</name>
    <name type="common">Wood tobacco</name>
    <name type="synonym">South American tobacco</name>
    <dbReference type="NCBI Taxonomy" id="4096"/>
    <lineage>
        <taxon>Eukaryota</taxon>
        <taxon>Viridiplantae</taxon>
        <taxon>Streptophyta</taxon>
        <taxon>Embryophyta</taxon>
        <taxon>Tracheophyta</taxon>
        <taxon>Spermatophyta</taxon>
        <taxon>Magnoliopsida</taxon>
        <taxon>eudicotyledons</taxon>
        <taxon>Gunneridae</taxon>
        <taxon>Pentapetalae</taxon>
        <taxon>asterids</taxon>
        <taxon>lamiids</taxon>
        <taxon>Solanales</taxon>
        <taxon>Solanaceae</taxon>
        <taxon>Nicotianoideae</taxon>
        <taxon>Nicotianeae</taxon>
        <taxon>Nicotiana</taxon>
    </lineage>
</organism>
<protein>
    <submittedName>
        <fullName evidence="2">Uncharacterized protein LOC104233857</fullName>
    </submittedName>
</protein>
<dbReference type="PANTHER" id="PTHR11439:SF486">
    <property type="entry name" value="RLK (RECEPTOR-LIKE KINASE) PROTEIN, PUTATIVE-RELATED"/>
    <property type="match status" value="1"/>
</dbReference>
<dbReference type="eggNOG" id="KOG0017">
    <property type="taxonomic scope" value="Eukaryota"/>
</dbReference>
<dbReference type="OrthoDB" id="1406589at2759"/>
<keyword evidence="1" id="KW-1185">Reference proteome</keyword>
<proteinExistence type="predicted"/>